<proteinExistence type="predicted"/>
<dbReference type="SMART" id="SM00895">
    <property type="entry name" value="FCD"/>
    <property type="match status" value="1"/>
</dbReference>
<dbReference type="SUPFAM" id="SSF48008">
    <property type="entry name" value="GntR ligand-binding domain-like"/>
    <property type="match status" value="1"/>
</dbReference>
<dbReference type="SUPFAM" id="SSF46785">
    <property type="entry name" value="Winged helix' DNA-binding domain"/>
    <property type="match status" value="1"/>
</dbReference>
<keyword evidence="3" id="KW-0804">Transcription</keyword>
<dbReference type="PANTHER" id="PTHR43537">
    <property type="entry name" value="TRANSCRIPTIONAL REGULATOR, GNTR FAMILY"/>
    <property type="match status" value="1"/>
</dbReference>
<keyword evidence="1" id="KW-0805">Transcription regulation</keyword>
<dbReference type="InterPro" id="IPR011711">
    <property type="entry name" value="GntR_C"/>
</dbReference>
<dbReference type="PROSITE" id="PS50949">
    <property type="entry name" value="HTH_GNTR"/>
    <property type="match status" value="1"/>
</dbReference>
<dbReference type="Gene3D" id="1.10.10.10">
    <property type="entry name" value="Winged helix-like DNA-binding domain superfamily/Winged helix DNA-binding domain"/>
    <property type="match status" value="1"/>
</dbReference>
<dbReference type="InterPro" id="IPR000524">
    <property type="entry name" value="Tscrpt_reg_HTH_GntR"/>
</dbReference>
<accession>A0ABW0FHL2</accession>
<dbReference type="InterPro" id="IPR036388">
    <property type="entry name" value="WH-like_DNA-bd_sf"/>
</dbReference>
<comment type="caution">
    <text evidence="5">The sequence shown here is derived from an EMBL/GenBank/DDBJ whole genome shotgun (WGS) entry which is preliminary data.</text>
</comment>
<reference evidence="6" key="1">
    <citation type="journal article" date="2019" name="Int. J. Syst. Evol. Microbiol.">
        <title>The Global Catalogue of Microorganisms (GCM) 10K type strain sequencing project: providing services to taxonomists for standard genome sequencing and annotation.</title>
        <authorList>
            <consortium name="The Broad Institute Genomics Platform"/>
            <consortium name="The Broad Institute Genome Sequencing Center for Infectious Disease"/>
            <person name="Wu L."/>
            <person name="Ma J."/>
        </authorList>
    </citation>
    <scope>NUCLEOTIDE SEQUENCE [LARGE SCALE GENOMIC DNA]</scope>
    <source>
        <strain evidence="6">CGMCC 1.16455</strain>
    </source>
</reference>
<dbReference type="RefSeq" id="WP_343922977.1">
    <property type="nucleotide sequence ID" value="NZ_BAAAIR010000027.1"/>
</dbReference>
<keyword evidence="6" id="KW-1185">Reference proteome</keyword>
<evidence type="ECO:0000313" key="6">
    <source>
        <dbReference type="Proteomes" id="UP001595937"/>
    </source>
</evidence>
<evidence type="ECO:0000259" key="4">
    <source>
        <dbReference type="PROSITE" id="PS50949"/>
    </source>
</evidence>
<evidence type="ECO:0000313" key="5">
    <source>
        <dbReference type="EMBL" id="MFC5298777.1"/>
    </source>
</evidence>
<feature type="domain" description="HTH gntR-type" evidence="4">
    <location>
        <begin position="4"/>
        <end position="71"/>
    </location>
</feature>
<keyword evidence="2" id="KW-0238">DNA-binding</keyword>
<dbReference type="Proteomes" id="UP001595937">
    <property type="component" value="Unassembled WGS sequence"/>
</dbReference>
<dbReference type="Pfam" id="PF07729">
    <property type="entry name" value="FCD"/>
    <property type="match status" value="1"/>
</dbReference>
<name>A0ABW0FHL2_9MICO</name>
<dbReference type="PANTHER" id="PTHR43537:SF44">
    <property type="entry name" value="GNTR FAMILY REGULATORY PROTEIN"/>
    <property type="match status" value="1"/>
</dbReference>
<organism evidence="5 6">
    <name type="scientific">Brachybacterium tyrofermentans</name>
    <dbReference type="NCBI Taxonomy" id="47848"/>
    <lineage>
        <taxon>Bacteria</taxon>
        <taxon>Bacillati</taxon>
        <taxon>Actinomycetota</taxon>
        <taxon>Actinomycetes</taxon>
        <taxon>Micrococcales</taxon>
        <taxon>Dermabacteraceae</taxon>
        <taxon>Brachybacterium</taxon>
    </lineage>
</organism>
<dbReference type="Gene3D" id="1.20.120.530">
    <property type="entry name" value="GntR ligand-binding domain-like"/>
    <property type="match status" value="1"/>
</dbReference>
<evidence type="ECO:0000256" key="3">
    <source>
        <dbReference type="ARBA" id="ARBA00023163"/>
    </source>
</evidence>
<dbReference type="GeneID" id="303296572"/>
<dbReference type="InterPro" id="IPR036390">
    <property type="entry name" value="WH_DNA-bd_sf"/>
</dbReference>
<dbReference type="SMART" id="SM00345">
    <property type="entry name" value="HTH_GNTR"/>
    <property type="match status" value="1"/>
</dbReference>
<dbReference type="EMBL" id="JBHSLN010000082">
    <property type="protein sequence ID" value="MFC5298777.1"/>
    <property type="molecule type" value="Genomic_DNA"/>
</dbReference>
<dbReference type="Pfam" id="PF00392">
    <property type="entry name" value="GntR"/>
    <property type="match status" value="1"/>
</dbReference>
<evidence type="ECO:0000256" key="2">
    <source>
        <dbReference type="ARBA" id="ARBA00023125"/>
    </source>
</evidence>
<gene>
    <name evidence="5" type="ORF">ACFPK8_14795</name>
</gene>
<dbReference type="InterPro" id="IPR008920">
    <property type="entry name" value="TF_FadR/GntR_C"/>
</dbReference>
<sequence length="229" mass="24633">MPAVVLHSAVVETIAQDIVDGILPVGEILRLDGIQSTFDISRTVAREVMRSLEAAGLVVARRRVGLVVQPQNAWSLLDPRVIGWRLKGPKREEQLDSLTQLRTAIEPMAAGAAARDAQDAQRERLVALAEELARLGAAGDLESFLDVDIAYHSLLLEASGNELFSALQDVFAETLRGRTHGGLMPRFPRPEAISAHLDVAHLVHGRDGGGAHDAMAAMMGELRGDLFGA</sequence>
<protein>
    <submittedName>
        <fullName evidence="5">FadR/GntR family transcriptional regulator</fullName>
    </submittedName>
</protein>
<evidence type="ECO:0000256" key="1">
    <source>
        <dbReference type="ARBA" id="ARBA00023015"/>
    </source>
</evidence>